<organism evidence="4 5">
    <name type="scientific">Coprococcus hominis</name>
    <name type="common">ex Liu et al. 2022</name>
    <dbReference type="NCBI Taxonomy" id="2763039"/>
    <lineage>
        <taxon>Bacteria</taxon>
        <taxon>Bacillati</taxon>
        <taxon>Bacillota</taxon>
        <taxon>Clostridia</taxon>
        <taxon>Lachnospirales</taxon>
        <taxon>Lachnospiraceae</taxon>
        <taxon>Coprococcus</taxon>
    </lineage>
</organism>
<dbReference type="GO" id="GO:0030313">
    <property type="term" value="C:cell envelope"/>
    <property type="evidence" value="ECO:0007669"/>
    <property type="project" value="UniProtKB-SubCell"/>
</dbReference>
<dbReference type="InterPro" id="IPR050465">
    <property type="entry name" value="UPF0194_transport"/>
</dbReference>
<evidence type="ECO:0000256" key="3">
    <source>
        <dbReference type="SAM" id="Phobius"/>
    </source>
</evidence>
<keyword evidence="3" id="KW-1133">Transmembrane helix</keyword>
<comment type="subcellular location">
    <subcellularLocation>
        <location evidence="1">Cell envelope</location>
    </subcellularLocation>
</comment>
<dbReference type="RefSeq" id="WP_118482819.1">
    <property type="nucleotide sequence ID" value="NZ_JACOOX010000001.1"/>
</dbReference>
<sequence length="339" mass="37678">MKRKKGFRIVRIIIIFLVIVVAGTVMSRFASSTLTPKVEIIYASSGSISRDVVQDVMIEGDSRAPVYSYPDLMVQAIYVHTGSYVKKGDRLMKIEAGELSSIYLTKKLERKNLKEQYVYAWGDERALVEENIADVDRQLNYLEKLTTNEGVIYSEVEGLISEVRVDVGSRTTEEAAFVVMESSDEYTVRIPVTSEQKRYIEKGDKVILHINDTSVNTEVTAVYSDTTNEQGYIVETVISGELVNVGDSVLADISHQSEKYDFIVPVSAIYADVVGSYVLVERSKDTILGTELVAAKVYVTVGDTNNYEVGIKKSSLTGDDRIIASSDKKIEAGDTVREK</sequence>
<dbReference type="PANTHER" id="PTHR32347">
    <property type="entry name" value="EFFLUX SYSTEM COMPONENT YKNX-RELATED"/>
    <property type="match status" value="1"/>
</dbReference>
<dbReference type="EMBL" id="JACOOX010000001">
    <property type="protein sequence ID" value="MBC5661621.1"/>
    <property type="molecule type" value="Genomic_DNA"/>
</dbReference>
<protein>
    <recommendedName>
        <fullName evidence="6">Efflux RND transporter periplasmic adaptor subunit</fullName>
    </recommendedName>
</protein>
<feature type="transmembrane region" description="Helical" evidence="3">
    <location>
        <begin position="12"/>
        <end position="30"/>
    </location>
</feature>
<dbReference type="Gene3D" id="2.40.420.20">
    <property type="match status" value="1"/>
</dbReference>
<evidence type="ECO:0000256" key="1">
    <source>
        <dbReference type="ARBA" id="ARBA00004196"/>
    </source>
</evidence>
<name>A0A8I0AIM1_9FIRM</name>
<keyword evidence="5" id="KW-1185">Reference proteome</keyword>
<proteinExistence type="predicted"/>
<accession>A0A8I0AIM1</accession>
<evidence type="ECO:0000256" key="2">
    <source>
        <dbReference type="ARBA" id="ARBA00023054"/>
    </source>
</evidence>
<dbReference type="Gene3D" id="2.40.50.100">
    <property type="match status" value="1"/>
</dbReference>
<dbReference type="AlphaFoldDB" id="A0A8I0AIM1"/>
<evidence type="ECO:0000313" key="5">
    <source>
        <dbReference type="Proteomes" id="UP000615234"/>
    </source>
</evidence>
<comment type="caution">
    <text evidence="4">The sequence shown here is derived from an EMBL/GenBank/DDBJ whole genome shotgun (WGS) entry which is preliminary data.</text>
</comment>
<keyword evidence="3" id="KW-0812">Transmembrane</keyword>
<reference evidence="4 5" key="1">
    <citation type="submission" date="2020-08" db="EMBL/GenBank/DDBJ databases">
        <title>Genome public.</title>
        <authorList>
            <person name="Liu C."/>
            <person name="Sun Q."/>
        </authorList>
    </citation>
    <scope>NUCLEOTIDE SEQUENCE [LARGE SCALE GENOMIC DNA]</scope>
    <source>
        <strain evidence="4 5">NSJ-10</strain>
    </source>
</reference>
<keyword evidence="2" id="KW-0175">Coiled coil</keyword>
<gene>
    <name evidence="4" type="ORF">H8S09_01725</name>
</gene>
<dbReference type="PANTHER" id="PTHR32347:SF23">
    <property type="entry name" value="BLL5650 PROTEIN"/>
    <property type="match status" value="1"/>
</dbReference>
<evidence type="ECO:0000313" key="4">
    <source>
        <dbReference type="EMBL" id="MBC5661621.1"/>
    </source>
</evidence>
<keyword evidence="3" id="KW-0472">Membrane</keyword>
<evidence type="ECO:0008006" key="6">
    <source>
        <dbReference type="Google" id="ProtNLM"/>
    </source>
</evidence>
<dbReference type="Proteomes" id="UP000615234">
    <property type="component" value="Unassembled WGS sequence"/>
</dbReference>